<dbReference type="Gene3D" id="3.30.450.20">
    <property type="entry name" value="PAS domain"/>
    <property type="match status" value="1"/>
</dbReference>
<dbReference type="InterPro" id="IPR029016">
    <property type="entry name" value="GAF-like_dom_sf"/>
</dbReference>
<dbReference type="Pfam" id="PF07568">
    <property type="entry name" value="HisKA_2"/>
    <property type="match status" value="1"/>
</dbReference>
<dbReference type="OrthoDB" id="9758522at2"/>
<dbReference type="PATRIC" id="fig|1173022.3.peg.4104"/>
<dbReference type="PANTHER" id="PTHR43065">
    <property type="entry name" value="SENSOR HISTIDINE KINASE"/>
    <property type="match status" value="1"/>
</dbReference>
<evidence type="ECO:0000259" key="4">
    <source>
        <dbReference type="PROSITE" id="PS50113"/>
    </source>
</evidence>
<keyword evidence="6" id="KW-1185">Reference proteome</keyword>
<evidence type="ECO:0000259" key="3">
    <source>
        <dbReference type="PROSITE" id="PS50112"/>
    </source>
</evidence>
<dbReference type="Proteomes" id="UP000010472">
    <property type="component" value="Chromosome"/>
</dbReference>
<dbReference type="SMART" id="SM00065">
    <property type="entry name" value="GAF"/>
    <property type="match status" value="3"/>
</dbReference>
<dbReference type="CDD" id="cd00130">
    <property type="entry name" value="PAS"/>
    <property type="match status" value="1"/>
</dbReference>
<evidence type="ECO:0000259" key="2">
    <source>
        <dbReference type="PROSITE" id="PS50046"/>
    </source>
</evidence>
<dbReference type="Pfam" id="PF01590">
    <property type="entry name" value="GAF"/>
    <property type="match status" value="2"/>
</dbReference>
<keyword evidence="5" id="KW-0418">Kinase</keyword>
<dbReference type="InterPro" id="IPR001610">
    <property type="entry name" value="PAC"/>
</dbReference>
<keyword evidence="5" id="KW-0808">Transferase</keyword>
<dbReference type="Pfam" id="PF08448">
    <property type="entry name" value="PAS_4"/>
    <property type="match status" value="1"/>
</dbReference>
<dbReference type="InterPro" id="IPR011495">
    <property type="entry name" value="Sig_transdc_His_kin_sub2_dim/P"/>
</dbReference>
<dbReference type="AlphaFoldDB" id="K9W4F5"/>
<feature type="domain" description="PAC" evidence="4">
    <location>
        <begin position="661"/>
        <end position="713"/>
    </location>
</feature>
<dbReference type="eggNOG" id="COG2203">
    <property type="taxonomic scope" value="Bacteria"/>
</dbReference>
<dbReference type="InterPro" id="IPR003594">
    <property type="entry name" value="HATPase_dom"/>
</dbReference>
<evidence type="ECO:0000313" key="6">
    <source>
        <dbReference type="Proteomes" id="UP000010472"/>
    </source>
</evidence>
<proteinExistence type="inferred from homology"/>
<protein>
    <submittedName>
        <fullName evidence="5">Signal transduction histidine kinase</fullName>
    </submittedName>
</protein>
<reference evidence="5 6" key="1">
    <citation type="submission" date="2012-06" db="EMBL/GenBank/DDBJ databases">
        <title>Finished chromosome of genome of Crinalium epipsammum PCC 9333.</title>
        <authorList>
            <consortium name="US DOE Joint Genome Institute"/>
            <person name="Gugger M."/>
            <person name="Coursin T."/>
            <person name="Rippka R."/>
            <person name="Tandeau De Marsac N."/>
            <person name="Huntemann M."/>
            <person name="Wei C.-L."/>
            <person name="Han J."/>
            <person name="Detter J.C."/>
            <person name="Han C."/>
            <person name="Tapia R."/>
            <person name="Davenport K."/>
            <person name="Daligault H."/>
            <person name="Erkkila T."/>
            <person name="Gu W."/>
            <person name="Munk A.C.C."/>
            <person name="Teshima H."/>
            <person name="Xu Y."/>
            <person name="Chain P."/>
            <person name="Chen A."/>
            <person name="Krypides N."/>
            <person name="Mavromatis K."/>
            <person name="Markowitz V."/>
            <person name="Szeto E."/>
            <person name="Ivanova N."/>
            <person name="Mikhailova N."/>
            <person name="Ovchinnikova G."/>
            <person name="Pagani I."/>
            <person name="Pati A."/>
            <person name="Goodwin L."/>
            <person name="Peters L."/>
            <person name="Pitluck S."/>
            <person name="Woyke T."/>
            <person name="Kerfeld C."/>
        </authorList>
    </citation>
    <scope>NUCLEOTIDE SEQUENCE [LARGE SCALE GENOMIC DNA]</scope>
    <source>
        <strain evidence="5 6">PCC 9333</strain>
    </source>
</reference>
<dbReference type="InterPro" id="IPR000700">
    <property type="entry name" value="PAS-assoc_C"/>
</dbReference>
<dbReference type="InterPro" id="IPR013656">
    <property type="entry name" value="PAS_4"/>
</dbReference>
<dbReference type="NCBIfam" id="TIGR00229">
    <property type="entry name" value="sensory_box"/>
    <property type="match status" value="1"/>
</dbReference>
<dbReference type="STRING" id="1173022.Cri9333_3812"/>
<dbReference type="SMART" id="SM00387">
    <property type="entry name" value="HATPase_c"/>
    <property type="match status" value="1"/>
</dbReference>
<dbReference type="PROSITE" id="PS50113">
    <property type="entry name" value="PAC"/>
    <property type="match status" value="1"/>
</dbReference>
<dbReference type="SMART" id="SM00091">
    <property type="entry name" value="PAS"/>
    <property type="match status" value="1"/>
</dbReference>
<dbReference type="GO" id="GO:0016301">
    <property type="term" value="F:kinase activity"/>
    <property type="evidence" value="ECO:0007669"/>
    <property type="project" value="UniProtKB-KW"/>
</dbReference>
<feature type="domain" description="Phytochrome chromophore attachment site" evidence="2">
    <location>
        <begin position="430"/>
        <end position="568"/>
    </location>
</feature>
<evidence type="ECO:0000313" key="5">
    <source>
        <dbReference type="EMBL" id="AFZ14622.1"/>
    </source>
</evidence>
<dbReference type="Gene3D" id="3.30.450.40">
    <property type="match status" value="3"/>
</dbReference>
<dbReference type="RefSeq" id="WP_015204722.1">
    <property type="nucleotide sequence ID" value="NC_019753.1"/>
</dbReference>
<dbReference type="InterPro" id="IPR016132">
    <property type="entry name" value="Phyto_chromo_attachment"/>
</dbReference>
<dbReference type="PANTHER" id="PTHR43065:SF23">
    <property type="entry name" value="SENSOR HISTIDINE KINASE PDTAS"/>
    <property type="match status" value="1"/>
</dbReference>
<accession>K9W4F5</accession>
<dbReference type="SUPFAM" id="SSF55874">
    <property type="entry name" value="ATPase domain of HSP90 chaperone/DNA topoisomerase II/histidine kinase"/>
    <property type="match status" value="1"/>
</dbReference>
<gene>
    <name evidence="5" type="ORF">Cri9333_3812</name>
</gene>
<name>K9W4F5_9CYAN</name>
<feature type="domain" description="PAS" evidence="3">
    <location>
        <begin position="585"/>
        <end position="630"/>
    </location>
</feature>
<dbReference type="Pfam" id="PF02518">
    <property type="entry name" value="HATPase_c"/>
    <property type="match status" value="1"/>
</dbReference>
<dbReference type="InterPro" id="IPR000014">
    <property type="entry name" value="PAS"/>
</dbReference>
<evidence type="ECO:0000256" key="1">
    <source>
        <dbReference type="ARBA" id="ARBA00006402"/>
    </source>
</evidence>
<comment type="similarity">
    <text evidence="1">In the N-terminal section; belongs to the phytochrome family.</text>
</comment>
<organism evidence="5 6">
    <name type="scientific">Crinalium epipsammum PCC 9333</name>
    <dbReference type="NCBI Taxonomy" id="1173022"/>
    <lineage>
        <taxon>Bacteria</taxon>
        <taxon>Bacillati</taxon>
        <taxon>Cyanobacteriota</taxon>
        <taxon>Cyanophyceae</taxon>
        <taxon>Gomontiellales</taxon>
        <taxon>Gomontiellaceae</taxon>
        <taxon>Crinalium</taxon>
    </lineage>
</organism>
<dbReference type="InterPro" id="IPR003018">
    <property type="entry name" value="GAF"/>
</dbReference>
<dbReference type="PROSITE" id="PS50046">
    <property type="entry name" value="PHYTOCHROME_2"/>
    <property type="match status" value="2"/>
</dbReference>
<dbReference type="SUPFAM" id="SSF55785">
    <property type="entry name" value="PYP-like sensor domain (PAS domain)"/>
    <property type="match status" value="1"/>
</dbReference>
<dbReference type="PROSITE" id="PS50112">
    <property type="entry name" value="PAS"/>
    <property type="match status" value="1"/>
</dbReference>
<dbReference type="HOGENOM" id="CLU_316106_0_0_3"/>
<dbReference type="EMBL" id="CP003620">
    <property type="protein sequence ID" value="AFZ14622.1"/>
    <property type="molecule type" value="Genomic_DNA"/>
</dbReference>
<dbReference type="KEGG" id="cep:Cri9333_3812"/>
<dbReference type="SUPFAM" id="SSF55781">
    <property type="entry name" value="GAF domain-like"/>
    <property type="match status" value="3"/>
</dbReference>
<dbReference type="Gene3D" id="3.30.565.10">
    <property type="entry name" value="Histidine kinase-like ATPase, C-terminal domain"/>
    <property type="match status" value="1"/>
</dbReference>
<sequence length="923" mass="105344">MSSPGFPIEEVLSNDLLKIASATGDELLQYLVQFLVSTLEVEYAIIGERVEKPNSHSIRTLAVCAEGQIVENFEYELANSICKEVLQGGICIYPEKVQQQFPENELLKQMGVESYFGIHLLDSAGQSLGLIYIMGRSPLSNCEVAEQYLRLFATRISSVLQRRKAEKELKQQFERTQEALQRNQLLAQIALQIRQSLNLEEVLNTTVTQVRKLLGADRVVVYQLKSQLSGTVVAESVGEGWVSALGSYFQDNCFQRQVGEKYRQGYKRSIPNIYEAGLANCHIKVLEQLQIKANLIVPIVLQNNIESEQHYLWGLLIVHQCSNSRHWQENQLNLLDELAVQLSIAIQQSELYQQAQIQLAERQRVEVALLKAKNELEIRVTQRTIELERANQRLQYKIFERKQTEAALKRQNLKSQLFAEITLKIRQSLQLEEILQTTVTEVQKILQVDRVLIYRVLSDGSGCTITEAVLPGLPVLVGIPFPEEVFPVEYQELYKLGKVQSIENVEQAYSEETPCLVEFLRQFAVKAKLIVPIVQNQKLWGLLIAHHCSSTRIWTEFETELLEQLANQVSIALAQAQLLGALQDNERRFRAIFNSSFQFIWLLKPDGTLLEANQTALKFMGLPPEYMINQPFWEMPCWNLSRNNQSQLQAAIVQAESGNFTRYEVDVISANGKIVTIDFSIKPVTNEAGEVVMLIPEGRDISDRKQAEEEIKASLKEKEILLKEIHHRVKNNLLVVSSLLEFQAEYINNPAIIKVFEDSQHRIYSMALIHEKLYQSKNLEKINFGEYIQNLVYNLISSYNITEERIQVEFDIDPVELNIETANPGGLIVNELVSNAFKHAFPDNRSGKLLLKLHQDSRKKIILIIKDNGIGFPPNVDFRNTESLGLQLVCTLTEQLEGEINLTKEDGTAFNLTFTELQYKKRV</sequence>
<dbReference type="InterPro" id="IPR035965">
    <property type="entry name" value="PAS-like_dom_sf"/>
</dbReference>
<dbReference type="InterPro" id="IPR036890">
    <property type="entry name" value="HATPase_C_sf"/>
</dbReference>
<dbReference type="SMART" id="SM00086">
    <property type="entry name" value="PAC"/>
    <property type="match status" value="1"/>
</dbReference>
<feature type="domain" description="Phytochrome chromophore attachment site" evidence="2">
    <location>
        <begin position="198"/>
        <end position="341"/>
    </location>
</feature>
<dbReference type="eggNOG" id="COG3920">
    <property type="taxonomic scope" value="Bacteria"/>
</dbReference>